<feature type="domain" description="Heterokaryon incompatibility" evidence="1">
    <location>
        <begin position="23"/>
        <end position="167"/>
    </location>
</feature>
<name>A0AAE0U002_9PEZI</name>
<sequence>MHEVVERSDQDGQALLDRVGIKYITENLHLALQNLRRPDKELVLWVDAVCINQLDIAERNSQVNNMPKTYSHALSVIVLLGQDSDGSGYDAQAVAFLGDLATLITHLKSQTYSYGPWAPEVSYQGMSWRRRLDVNKMVTGFLNDTGLTCLQWFLDRPWFRRRWIIQEVVLAKNVIVHCGPRSISWDAPEIAMKELSGNILGPFTESNRTNM</sequence>
<dbReference type="PANTHER" id="PTHR24148">
    <property type="entry name" value="ANKYRIN REPEAT DOMAIN-CONTAINING PROTEIN 39 HOMOLOG-RELATED"/>
    <property type="match status" value="1"/>
</dbReference>
<protein>
    <submittedName>
        <fullName evidence="2">Heterokaryon incompatibility protein-domain-containing protein</fullName>
    </submittedName>
</protein>
<reference evidence="2" key="1">
    <citation type="journal article" date="2023" name="Mol. Phylogenet. Evol.">
        <title>Genome-scale phylogeny and comparative genomics of the fungal order Sordariales.</title>
        <authorList>
            <person name="Hensen N."/>
            <person name="Bonometti L."/>
            <person name="Westerberg I."/>
            <person name="Brannstrom I.O."/>
            <person name="Guillou S."/>
            <person name="Cros-Aarteil S."/>
            <person name="Calhoun S."/>
            <person name="Haridas S."/>
            <person name="Kuo A."/>
            <person name="Mondo S."/>
            <person name="Pangilinan J."/>
            <person name="Riley R."/>
            <person name="LaButti K."/>
            <person name="Andreopoulos B."/>
            <person name="Lipzen A."/>
            <person name="Chen C."/>
            <person name="Yan M."/>
            <person name="Daum C."/>
            <person name="Ng V."/>
            <person name="Clum A."/>
            <person name="Steindorff A."/>
            <person name="Ohm R.A."/>
            <person name="Martin F."/>
            <person name="Silar P."/>
            <person name="Natvig D.O."/>
            <person name="Lalanne C."/>
            <person name="Gautier V."/>
            <person name="Ament-Velasquez S.L."/>
            <person name="Kruys A."/>
            <person name="Hutchinson M.I."/>
            <person name="Powell A.J."/>
            <person name="Barry K."/>
            <person name="Miller A.N."/>
            <person name="Grigoriev I.V."/>
            <person name="Debuchy R."/>
            <person name="Gladieux P."/>
            <person name="Hiltunen Thoren M."/>
            <person name="Johannesson H."/>
        </authorList>
    </citation>
    <scope>NUCLEOTIDE SEQUENCE</scope>
    <source>
        <strain evidence="2">CBS 232.78</strain>
    </source>
</reference>
<reference evidence="2" key="2">
    <citation type="submission" date="2023-06" db="EMBL/GenBank/DDBJ databases">
        <authorList>
            <consortium name="Lawrence Berkeley National Laboratory"/>
            <person name="Haridas S."/>
            <person name="Hensen N."/>
            <person name="Bonometti L."/>
            <person name="Westerberg I."/>
            <person name="Brannstrom I.O."/>
            <person name="Guillou S."/>
            <person name="Cros-Aarteil S."/>
            <person name="Calhoun S."/>
            <person name="Kuo A."/>
            <person name="Mondo S."/>
            <person name="Pangilinan J."/>
            <person name="Riley R."/>
            <person name="LaButti K."/>
            <person name="Andreopoulos B."/>
            <person name="Lipzen A."/>
            <person name="Chen C."/>
            <person name="Yanf M."/>
            <person name="Daum C."/>
            <person name="Ng V."/>
            <person name="Clum A."/>
            <person name="Steindorff A."/>
            <person name="Ohm R."/>
            <person name="Martin F."/>
            <person name="Silar P."/>
            <person name="Natvig D."/>
            <person name="Lalanne C."/>
            <person name="Gautier V."/>
            <person name="Ament-velasquez S.L."/>
            <person name="Kruys A."/>
            <person name="Hutchinson M.I."/>
            <person name="Powell A.J."/>
            <person name="Barry K."/>
            <person name="Miller A.N."/>
            <person name="Grigoriev I.V."/>
            <person name="Debuchy R."/>
            <person name="Gladieux P."/>
            <person name="Thoren M.H."/>
            <person name="Johannesson H."/>
        </authorList>
    </citation>
    <scope>NUCLEOTIDE SEQUENCE</scope>
    <source>
        <strain evidence="2">CBS 232.78</strain>
    </source>
</reference>
<evidence type="ECO:0000313" key="3">
    <source>
        <dbReference type="Proteomes" id="UP001285441"/>
    </source>
</evidence>
<dbReference type="Proteomes" id="UP001285441">
    <property type="component" value="Unassembled WGS sequence"/>
</dbReference>
<dbReference type="Pfam" id="PF06985">
    <property type="entry name" value="HET"/>
    <property type="match status" value="1"/>
</dbReference>
<gene>
    <name evidence="2" type="ORF">B0H63DRAFT_189407</name>
</gene>
<dbReference type="InterPro" id="IPR010730">
    <property type="entry name" value="HET"/>
</dbReference>
<dbReference type="AlphaFoldDB" id="A0AAE0U002"/>
<dbReference type="InterPro" id="IPR052895">
    <property type="entry name" value="HetReg/Transcr_Mod"/>
</dbReference>
<comment type="caution">
    <text evidence="2">The sequence shown here is derived from an EMBL/GenBank/DDBJ whole genome shotgun (WGS) entry which is preliminary data.</text>
</comment>
<evidence type="ECO:0000259" key="1">
    <source>
        <dbReference type="Pfam" id="PF06985"/>
    </source>
</evidence>
<dbReference type="EMBL" id="JAULSW010000004">
    <property type="protein sequence ID" value="KAK3385928.1"/>
    <property type="molecule type" value="Genomic_DNA"/>
</dbReference>
<evidence type="ECO:0000313" key="2">
    <source>
        <dbReference type="EMBL" id="KAK3385928.1"/>
    </source>
</evidence>
<dbReference type="PANTHER" id="PTHR24148:SF64">
    <property type="entry name" value="HETEROKARYON INCOMPATIBILITY DOMAIN-CONTAINING PROTEIN"/>
    <property type="match status" value="1"/>
</dbReference>
<accession>A0AAE0U002</accession>
<organism evidence="2 3">
    <name type="scientific">Podospora didyma</name>
    <dbReference type="NCBI Taxonomy" id="330526"/>
    <lineage>
        <taxon>Eukaryota</taxon>
        <taxon>Fungi</taxon>
        <taxon>Dikarya</taxon>
        <taxon>Ascomycota</taxon>
        <taxon>Pezizomycotina</taxon>
        <taxon>Sordariomycetes</taxon>
        <taxon>Sordariomycetidae</taxon>
        <taxon>Sordariales</taxon>
        <taxon>Podosporaceae</taxon>
        <taxon>Podospora</taxon>
    </lineage>
</organism>
<keyword evidence="3" id="KW-1185">Reference proteome</keyword>
<proteinExistence type="predicted"/>